<evidence type="ECO:0000256" key="2">
    <source>
        <dbReference type="ARBA" id="ARBA00022448"/>
    </source>
</evidence>
<keyword evidence="5 7" id="KW-1133">Transmembrane helix</keyword>
<dbReference type="AlphaFoldDB" id="A0A9D2Q192"/>
<dbReference type="PANTHER" id="PTHR43227:SF11">
    <property type="entry name" value="BLL4140 PROTEIN"/>
    <property type="match status" value="1"/>
</dbReference>
<dbReference type="EMBL" id="DWWC01000148">
    <property type="protein sequence ID" value="HJC69542.1"/>
    <property type="molecule type" value="Genomic_DNA"/>
</dbReference>
<feature type="transmembrane region" description="Helical" evidence="7">
    <location>
        <begin position="103"/>
        <end position="124"/>
    </location>
</feature>
<reference evidence="10" key="2">
    <citation type="submission" date="2021-04" db="EMBL/GenBank/DDBJ databases">
        <authorList>
            <person name="Gilroy R."/>
        </authorList>
    </citation>
    <scope>NUCLEOTIDE SEQUENCE</scope>
    <source>
        <strain evidence="10">CHK130-7132</strain>
    </source>
</reference>
<dbReference type="InterPro" id="IPR050809">
    <property type="entry name" value="UgpAE/MalFG_permease"/>
</dbReference>
<dbReference type="InterPro" id="IPR035906">
    <property type="entry name" value="MetI-like_sf"/>
</dbReference>
<evidence type="ECO:0000256" key="3">
    <source>
        <dbReference type="ARBA" id="ARBA00022475"/>
    </source>
</evidence>
<feature type="transmembrane region" description="Helical" evidence="7">
    <location>
        <begin position="136"/>
        <end position="155"/>
    </location>
</feature>
<evidence type="ECO:0000256" key="8">
    <source>
        <dbReference type="SAM" id="MobiDB-lite"/>
    </source>
</evidence>
<keyword evidence="3" id="KW-1003">Cell membrane</keyword>
<feature type="domain" description="ABC transmembrane type-1" evidence="9">
    <location>
        <begin position="99"/>
        <end position="313"/>
    </location>
</feature>
<feature type="transmembrane region" description="Helical" evidence="7">
    <location>
        <begin position="199"/>
        <end position="218"/>
    </location>
</feature>
<dbReference type="Pfam" id="PF00528">
    <property type="entry name" value="BPD_transp_1"/>
    <property type="match status" value="1"/>
</dbReference>
<keyword evidence="2 7" id="KW-0813">Transport</keyword>
<name>A0A9D2Q192_9MICO</name>
<comment type="subcellular location">
    <subcellularLocation>
        <location evidence="1 7">Cell membrane</location>
        <topology evidence="1 7">Multi-pass membrane protein</topology>
    </subcellularLocation>
</comment>
<keyword evidence="4 7" id="KW-0812">Transmembrane</keyword>
<dbReference type="SUPFAM" id="SSF161098">
    <property type="entry name" value="MetI-like"/>
    <property type="match status" value="1"/>
</dbReference>
<accession>A0A9D2Q192</accession>
<evidence type="ECO:0000313" key="11">
    <source>
        <dbReference type="Proteomes" id="UP000823854"/>
    </source>
</evidence>
<keyword evidence="6 7" id="KW-0472">Membrane</keyword>
<dbReference type="GO" id="GO:0005886">
    <property type="term" value="C:plasma membrane"/>
    <property type="evidence" value="ECO:0007669"/>
    <property type="project" value="UniProtKB-SubCell"/>
</dbReference>
<evidence type="ECO:0000256" key="1">
    <source>
        <dbReference type="ARBA" id="ARBA00004651"/>
    </source>
</evidence>
<dbReference type="PANTHER" id="PTHR43227">
    <property type="entry name" value="BLL4140 PROTEIN"/>
    <property type="match status" value="1"/>
</dbReference>
<dbReference type="PROSITE" id="PS50928">
    <property type="entry name" value="ABC_TM1"/>
    <property type="match status" value="1"/>
</dbReference>
<dbReference type="GO" id="GO:0055085">
    <property type="term" value="P:transmembrane transport"/>
    <property type="evidence" value="ECO:0007669"/>
    <property type="project" value="InterPro"/>
</dbReference>
<protein>
    <submittedName>
        <fullName evidence="10">ABC transporter permease subunit</fullName>
    </submittedName>
</protein>
<feature type="transmembrane region" description="Helical" evidence="7">
    <location>
        <begin position="292"/>
        <end position="311"/>
    </location>
</feature>
<dbReference type="Gene3D" id="1.10.3720.10">
    <property type="entry name" value="MetI-like"/>
    <property type="match status" value="1"/>
</dbReference>
<dbReference type="Proteomes" id="UP000823854">
    <property type="component" value="Unassembled WGS sequence"/>
</dbReference>
<feature type="transmembrane region" description="Helical" evidence="7">
    <location>
        <begin position="239"/>
        <end position="260"/>
    </location>
</feature>
<reference evidence="10" key="1">
    <citation type="journal article" date="2021" name="PeerJ">
        <title>Extensive microbial diversity within the chicken gut microbiome revealed by metagenomics and culture.</title>
        <authorList>
            <person name="Gilroy R."/>
            <person name="Ravi A."/>
            <person name="Getino M."/>
            <person name="Pursley I."/>
            <person name="Horton D.L."/>
            <person name="Alikhan N.F."/>
            <person name="Baker D."/>
            <person name="Gharbi K."/>
            <person name="Hall N."/>
            <person name="Watson M."/>
            <person name="Adriaenssens E.M."/>
            <person name="Foster-Nyarko E."/>
            <person name="Jarju S."/>
            <person name="Secka A."/>
            <person name="Antonio M."/>
            <person name="Oren A."/>
            <person name="Chaudhuri R.R."/>
            <person name="La Ragione R."/>
            <person name="Hildebrand F."/>
            <person name="Pallen M.J."/>
        </authorList>
    </citation>
    <scope>NUCLEOTIDE SEQUENCE</scope>
    <source>
        <strain evidence="10">CHK130-7132</strain>
    </source>
</reference>
<evidence type="ECO:0000256" key="5">
    <source>
        <dbReference type="ARBA" id="ARBA00022989"/>
    </source>
</evidence>
<evidence type="ECO:0000256" key="4">
    <source>
        <dbReference type="ARBA" id="ARBA00022692"/>
    </source>
</evidence>
<sequence length="326" mass="35792">MTVEHTLPAGQRTRAEEAPTEPAAVRRPSLRRRILKEKWTYLFLLPGVLYFVVFHYVPLLGNVVAFQDFSPFRGIFGSDWVGLENFRTIVRDPEVMRALTNTLIIAFLQIVFAFPAPIILALFLNSLVSDRVKRSIQTIVYLPHFISWVVVVSIWQKILGGAGLVSEILERVGVEGVNIMANPDTFKILVTSQVIWKDVGWGTIIFFAAIVAIPSELYESAATDGASSWRRMWHITLPGMMPVISMLLILNVGTALTVGFEQMLLQQPAVGADAAQVLDTFVYFRGIAGGDWGVATAAGLIKGVIATILVLSANKIAKKLGGEGVI</sequence>
<dbReference type="CDD" id="cd06261">
    <property type="entry name" value="TM_PBP2"/>
    <property type="match status" value="1"/>
</dbReference>
<evidence type="ECO:0000256" key="6">
    <source>
        <dbReference type="ARBA" id="ARBA00023136"/>
    </source>
</evidence>
<feature type="transmembrane region" description="Helical" evidence="7">
    <location>
        <begin position="39"/>
        <end position="57"/>
    </location>
</feature>
<gene>
    <name evidence="10" type="ORF">H9932_07685</name>
</gene>
<comment type="similarity">
    <text evidence="7">Belongs to the binding-protein-dependent transport system permease family.</text>
</comment>
<organism evidence="10 11">
    <name type="scientific">Candidatus Brachybacterium intestinipullorum</name>
    <dbReference type="NCBI Taxonomy" id="2838512"/>
    <lineage>
        <taxon>Bacteria</taxon>
        <taxon>Bacillati</taxon>
        <taxon>Actinomycetota</taxon>
        <taxon>Actinomycetes</taxon>
        <taxon>Micrococcales</taxon>
        <taxon>Dermabacteraceae</taxon>
        <taxon>Brachybacterium</taxon>
    </lineage>
</organism>
<feature type="region of interest" description="Disordered" evidence="8">
    <location>
        <begin position="1"/>
        <end position="24"/>
    </location>
</feature>
<evidence type="ECO:0000256" key="7">
    <source>
        <dbReference type="RuleBase" id="RU363032"/>
    </source>
</evidence>
<comment type="caution">
    <text evidence="10">The sequence shown here is derived from an EMBL/GenBank/DDBJ whole genome shotgun (WGS) entry which is preliminary data.</text>
</comment>
<proteinExistence type="inferred from homology"/>
<evidence type="ECO:0000259" key="9">
    <source>
        <dbReference type="PROSITE" id="PS50928"/>
    </source>
</evidence>
<evidence type="ECO:0000313" key="10">
    <source>
        <dbReference type="EMBL" id="HJC69542.1"/>
    </source>
</evidence>
<dbReference type="InterPro" id="IPR000515">
    <property type="entry name" value="MetI-like"/>
</dbReference>